<dbReference type="PRINTS" id="PR00377">
    <property type="entry name" value="IMPHPHTASES"/>
</dbReference>
<feature type="binding site" evidence="6">
    <location>
        <position position="103"/>
    </location>
    <ligand>
        <name>Mg(2+)</name>
        <dbReference type="ChEBI" id="CHEBI:18420"/>
        <label>1</label>
        <note>catalytic</note>
    </ligand>
</feature>
<keyword evidence="7" id="KW-0378">Hydrolase</keyword>
<reference evidence="7" key="1">
    <citation type="submission" date="2020-02" db="EMBL/GenBank/DDBJ databases">
        <authorList>
            <person name="Meier V. D."/>
        </authorList>
    </citation>
    <scope>NUCLEOTIDE SEQUENCE</scope>
    <source>
        <strain evidence="7">AVDCRST_MAG83</strain>
    </source>
</reference>
<feature type="binding site" evidence="6">
    <location>
        <position position="104"/>
    </location>
    <ligand>
        <name>Mg(2+)</name>
        <dbReference type="ChEBI" id="CHEBI:18420"/>
        <label>1</label>
        <note>catalytic</note>
    </ligand>
</feature>
<dbReference type="GO" id="GO:0000103">
    <property type="term" value="P:sulfate assimilation"/>
    <property type="evidence" value="ECO:0007669"/>
    <property type="project" value="TreeGrafter"/>
</dbReference>
<dbReference type="PROSITE" id="PS00629">
    <property type="entry name" value="IMP_1"/>
    <property type="match status" value="1"/>
</dbReference>
<feature type="binding site" evidence="6">
    <location>
        <position position="101"/>
    </location>
    <ligand>
        <name>Mg(2+)</name>
        <dbReference type="ChEBI" id="CHEBI:18420"/>
        <label>1</label>
        <note>catalytic</note>
    </ligand>
</feature>
<dbReference type="RefSeq" id="WP_294565094.1">
    <property type="nucleotide sequence ID" value="NZ_CADCTE010000052.1"/>
</dbReference>
<evidence type="ECO:0000256" key="1">
    <source>
        <dbReference type="ARBA" id="ARBA00001625"/>
    </source>
</evidence>
<dbReference type="InterPro" id="IPR020583">
    <property type="entry name" value="Inositol_monoP_metal-BS"/>
</dbReference>
<dbReference type="Pfam" id="PF00459">
    <property type="entry name" value="Inositol_P"/>
    <property type="match status" value="1"/>
</dbReference>
<dbReference type="EMBL" id="CADCTE010000052">
    <property type="protein sequence ID" value="CAA9224491.1"/>
    <property type="molecule type" value="Genomic_DNA"/>
</dbReference>
<name>A0A6J4HHC4_9MICC</name>
<evidence type="ECO:0000256" key="5">
    <source>
        <dbReference type="ARBA" id="ARBA00042530"/>
    </source>
</evidence>
<keyword evidence="2 6" id="KW-0479">Metal-binding</keyword>
<dbReference type="SUPFAM" id="SSF56655">
    <property type="entry name" value="Carbohydrate phosphatase"/>
    <property type="match status" value="1"/>
</dbReference>
<dbReference type="AlphaFoldDB" id="A0A6J4HHC4"/>
<protein>
    <recommendedName>
        <fullName evidence="4">3'(2'),5-bisphosphonucleoside 3'(2')-phosphohydrolase</fullName>
    </recommendedName>
    <alternativeName>
        <fullName evidence="5">DPNPase</fullName>
    </alternativeName>
</protein>
<dbReference type="PANTHER" id="PTHR43028:SF5">
    <property type="entry name" value="3'(2'),5'-BISPHOSPHATE NUCLEOTIDASE 1"/>
    <property type="match status" value="1"/>
</dbReference>
<evidence type="ECO:0000256" key="2">
    <source>
        <dbReference type="ARBA" id="ARBA00022723"/>
    </source>
</evidence>
<gene>
    <name evidence="7" type="ORF">AVDCRST_MAG83-759</name>
</gene>
<evidence type="ECO:0000256" key="6">
    <source>
        <dbReference type="PIRSR" id="PIRSR600760-2"/>
    </source>
</evidence>
<evidence type="ECO:0000313" key="7">
    <source>
        <dbReference type="EMBL" id="CAA9224491.1"/>
    </source>
</evidence>
<dbReference type="GO" id="GO:0050427">
    <property type="term" value="P:3'-phosphoadenosine 5'-phosphosulfate metabolic process"/>
    <property type="evidence" value="ECO:0007669"/>
    <property type="project" value="TreeGrafter"/>
</dbReference>
<feature type="binding site" evidence="6">
    <location>
        <position position="83"/>
    </location>
    <ligand>
        <name>Mg(2+)</name>
        <dbReference type="ChEBI" id="CHEBI:18420"/>
        <label>1</label>
        <note>catalytic</note>
    </ligand>
</feature>
<organism evidence="7">
    <name type="scientific">uncultured Arthrobacter sp</name>
    <dbReference type="NCBI Taxonomy" id="114050"/>
    <lineage>
        <taxon>Bacteria</taxon>
        <taxon>Bacillati</taxon>
        <taxon>Actinomycetota</taxon>
        <taxon>Actinomycetes</taxon>
        <taxon>Micrococcales</taxon>
        <taxon>Micrococcaceae</taxon>
        <taxon>Arthrobacter</taxon>
        <taxon>environmental samples</taxon>
    </lineage>
</organism>
<dbReference type="PANTHER" id="PTHR43028">
    <property type="entry name" value="3'(2'),5'-BISPHOSPHATE NUCLEOTIDASE 1"/>
    <property type="match status" value="1"/>
</dbReference>
<accession>A0A6J4HHC4</accession>
<evidence type="ECO:0000256" key="3">
    <source>
        <dbReference type="ARBA" id="ARBA00022842"/>
    </source>
</evidence>
<dbReference type="GO" id="GO:0008441">
    <property type="term" value="F:3'(2'),5'-bisphosphate nucleotidase activity"/>
    <property type="evidence" value="ECO:0007669"/>
    <property type="project" value="UniProtKB-EC"/>
</dbReference>
<sequence>MDQVSEPMPAQIDAAQIDAAQSDSALAADLAAGAGRLLVELRASERRKGTERKRLGTLGDRRSHEYLLAALGRSRPGDAVLSEESVDNPSRRAARRVWILDPLDGTREYSEGRPDWAVHVALWEAGPDGGRLTAGAVALPAEDVVLATAARPVPPRFGHPVRIAVSRTRAPSFAGALAREVGGELVPLGSAGYKAAAVVRGEADAYVHAGGQYEWDSAAPVAVATRLGLHASRIDGSPVTYNRADPYLPDLLLCRPELAGTLLTALRQLRVETGGLP</sequence>
<dbReference type="Gene3D" id="3.30.540.10">
    <property type="entry name" value="Fructose-1,6-Bisphosphatase, subunit A, domain 1"/>
    <property type="match status" value="1"/>
</dbReference>
<dbReference type="Gene3D" id="3.40.190.80">
    <property type="match status" value="1"/>
</dbReference>
<dbReference type="InterPro" id="IPR000760">
    <property type="entry name" value="Inositol_monophosphatase-like"/>
</dbReference>
<evidence type="ECO:0000256" key="4">
    <source>
        <dbReference type="ARBA" id="ARBA00041694"/>
    </source>
</evidence>
<dbReference type="GO" id="GO:0046872">
    <property type="term" value="F:metal ion binding"/>
    <property type="evidence" value="ECO:0007669"/>
    <property type="project" value="UniProtKB-KW"/>
</dbReference>
<dbReference type="InterPro" id="IPR050725">
    <property type="entry name" value="CysQ/Inositol_MonoPase"/>
</dbReference>
<keyword evidence="3 6" id="KW-0460">Magnesium</keyword>
<feature type="binding site" evidence="6">
    <location>
        <position position="216"/>
    </location>
    <ligand>
        <name>Mg(2+)</name>
        <dbReference type="ChEBI" id="CHEBI:18420"/>
        <label>1</label>
        <note>catalytic</note>
    </ligand>
</feature>
<dbReference type="CDD" id="cd01638">
    <property type="entry name" value="CysQ"/>
    <property type="match status" value="1"/>
</dbReference>
<comment type="cofactor">
    <cofactor evidence="6">
        <name>Mg(2+)</name>
        <dbReference type="ChEBI" id="CHEBI:18420"/>
    </cofactor>
</comment>
<proteinExistence type="predicted"/>
<comment type="catalytic activity">
    <reaction evidence="1">
        <text>adenosine 3',5'-bisphosphate + H2O = AMP + phosphate</text>
        <dbReference type="Rhea" id="RHEA:10040"/>
        <dbReference type="ChEBI" id="CHEBI:15377"/>
        <dbReference type="ChEBI" id="CHEBI:43474"/>
        <dbReference type="ChEBI" id="CHEBI:58343"/>
        <dbReference type="ChEBI" id="CHEBI:456215"/>
        <dbReference type="EC" id="3.1.3.7"/>
    </reaction>
</comment>